<keyword evidence="2" id="KW-0732">Signal</keyword>
<feature type="non-terminal residue" evidence="4">
    <location>
        <position position="1"/>
    </location>
</feature>
<keyword evidence="1" id="KW-1133">Transmembrane helix</keyword>
<feature type="transmembrane region" description="Helical" evidence="1">
    <location>
        <begin position="75"/>
        <end position="95"/>
    </location>
</feature>
<feature type="transmembrane region" description="Helical" evidence="1">
    <location>
        <begin position="144"/>
        <end position="168"/>
    </location>
</feature>
<feature type="signal peptide" evidence="2">
    <location>
        <begin position="1"/>
        <end position="15"/>
    </location>
</feature>
<sequence>LFGMFFNYALMGALTVQVCEYYCSFPKDRTGVQVLVFSVFAAELLETGIMSCAGDTMFGSGYGTTPILAQATTTWLAEAILPTMITTIVQFFYAYRLYLFSGSWVVSGTVILLSMTQLIALLFQEVYFRIHGNLTHLASQNTALIVSIGLSCSAACDLLISISITHYLMRGYVISTVMHGVVSRLVRYTIRTGALTAFASLSQLFLIMAFPGRGFFQTNNWVGEKLYANSLLV</sequence>
<dbReference type="PANTHER" id="PTHR40465:SF1">
    <property type="entry name" value="DUF6534 DOMAIN-CONTAINING PROTEIN"/>
    <property type="match status" value="1"/>
</dbReference>
<evidence type="ECO:0000313" key="4">
    <source>
        <dbReference type="EMBL" id="KAJ7626805.1"/>
    </source>
</evidence>
<reference evidence="4" key="1">
    <citation type="submission" date="2023-03" db="EMBL/GenBank/DDBJ databases">
        <title>Massive genome expansion in bonnet fungi (Mycena s.s.) driven by repeated elements and novel gene families across ecological guilds.</title>
        <authorList>
            <consortium name="Lawrence Berkeley National Laboratory"/>
            <person name="Harder C.B."/>
            <person name="Miyauchi S."/>
            <person name="Viragh M."/>
            <person name="Kuo A."/>
            <person name="Thoen E."/>
            <person name="Andreopoulos B."/>
            <person name="Lu D."/>
            <person name="Skrede I."/>
            <person name="Drula E."/>
            <person name="Henrissat B."/>
            <person name="Morin E."/>
            <person name="Kohler A."/>
            <person name="Barry K."/>
            <person name="LaButti K."/>
            <person name="Morin E."/>
            <person name="Salamov A."/>
            <person name="Lipzen A."/>
            <person name="Mereny Z."/>
            <person name="Hegedus B."/>
            <person name="Baldrian P."/>
            <person name="Stursova M."/>
            <person name="Weitz H."/>
            <person name="Taylor A."/>
            <person name="Grigoriev I.V."/>
            <person name="Nagy L.G."/>
            <person name="Martin F."/>
            <person name="Kauserud H."/>
        </authorList>
    </citation>
    <scope>NUCLEOTIDE SEQUENCE</scope>
    <source>
        <strain evidence="4">9284</strain>
    </source>
</reference>
<protein>
    <recommendedName>
        <fullName evidence="3">DUF6534 domain-containing protein</fullName>
    </recommendedName>
</protein>
<feature type="domain" description="DUF6534" evidence="3">
    <location>
        <begin position="153"/>
        <end position="233"/>
    </location>
</feature>
<keyword evidence="5" id="KW-1185">Reference proteome</keyword>
<proteinExistence type="predicted"/>
<keyword evidence="1" id="KW-0472">Membrane</keyword>
<name>A0AAD7BPY0_9AGAR</name>
<organism evidence="4 5">
    <name type="scientific">Roridomyces roridus</name>
    <dbReference type="NCBI Taxonomy" id="1738132"/>
    <lineage>
        <taxon>Eukaryota</taxon>
        <taxon>Fungi</taxon>
        <taxon>Dikarya</taxon>
        <taxon>Basidiomycota</taxon>
        <taxon>Agaricomycotina</taxon>
        <taxon>Agaricomycetes</taxon>
        <taxon>Agaricomycetidae</taxon>
        <taxon>Agaricales</taxon>
        <taxon>Marasmiineae</taxon>
        <taxon>Mycenaceae</taxon>
        <taxon>Roridomyces</taxon>
    </lineage>
</organism>
<dbReference type="AlphaFoldDB" id="A0AAD7BPY0"/>
<gene>
    <name evidence="4" type="ORF">FB45DRAFT_669347</name>
</gene>
<accession>A0AAD7BPY0</accession>
<dbReference type="InterPro" id="IPR045339">
    <property type="entry name" value="DUF6534"/>
</dbReference>
<feature type="transmembrane region" description="Helical" evidence="1">
    <location>
        <begin position="101"/>
        <end position="123"/>
    </location>
</feature>
<evidence type="ECO:0000259" key="3">
    <source>
        <dbReference type="Pfam" id="PF20152"/>
    </source>
</evidence>
<dbReference type="Pfam" id="PF20152">
    <property type="entry name" value="DUF6534"/>
    <property type="match status" value="1"/>
</dbReference>
<evidence type="ECO:0000256" key="1">
    <source>
        <dbReference type="SAM" id="Phobius"/>
    </source>
</evidence>
<comment type="caution">
    <text evidence="4">The sequence shown here is derived from an EMBL/GenBank/DDBJ whole genome shotgun (WGS) entry which is preliminary data.</text>
</comment>
<feature type="chain" id="PRO_5042052564" description="DUF6534 domain-containing protein" evidence="2">
    <location>
        <begin position="16"/>
        <end position="233"/>
    </location>
</feature>
<feature type="non-terminal residue" evidence="4">
    <location>
        <position position="233"/>
    </location>
</feature>
<dbReference type="Proteomes" id="UP001221142">
    <property type="component" value="Unassembled WGS sequence"/>
</dbReference>
<dbReference type="EMBL" id="JARKIF010000011">
    <property type="protein sequence ID" value="KAJ7626805.1"/>
    <property type="molecule type" value="Genomic_DNA"/>
</dbReference>
<keyword evidence="1" id="KW-0812">Transmembrane</keyword>
<dbReference type="PANTHER" id="PTHR40465">
    <property type="entry name" value="CHROMOSOME 1, WHOLE GENOME SHOTGUN SEQUENCE"/>
    <property type="match status" value="1"/>
</dbReference>
<evidence type="ECO:0000313" key="5">
    <source>
        <dbReference type="Proteomes" id="UP001221142"/>
    </source>
</evidence>
<feature type="transmembrane region" description="Helical" evidence="1">
    <location>
        <begin position="188"/>
        <end position="210"/>
    </location>
</feature>
<evidence type="ECO:0000256" key="2">
    <source>
        <dbReference type="SAM" id="SignalP"/>
    </source>
</evidence>